<organism evidence="2 3">
    <name type="scientific">Stenotrophomonas aracearum</name>
    <dbReference type="NCBI Taxonomy" id="3003272"/>
    <lineage>
        <taxon>Bacteria</taxon>
        <taxon>Pseudomonadati</taxon>
        <taxon>Pseudomonadota</taxon>
        <taxon>Gammaproteobacteria</taxon>
        <taxon>Lysobacterales</taxon>
        <taxon>Lysobacteraceae</taxon>
        <taxon>Stenotrophomonas</taxon>
    </lineage>
</organism>
<feature type="compositionally biased region" description="Basic residues" evidence="1">
    <location>
        <begin position="48"/>
        <end position="59"/>
    </location>
</feature>
<dbReference type="Proteomes" id="UP001305421">
    <property type="component" value="Chromosome"/>
</dbReference>
<accession>A0ABY9YGR9</accession>
<dbReference type="EMBL" id="CP115543">
    <property type="protein sequence ID" value="WNH49670.1"/>
    <property type="molecule type" value="Genomic_DNA"/>
</dbReference>
<reference evidence="2 3" key="1">
    <citation type="submission" date="2022-12" db="EMBL/GenBank/DDBJ databases">
        <title>Two new species, Stenotrophomonas aracearum and Stenotrophomonas oahuensis, isolated from Anthurium (Araceae family) in Hawaii.</title>
        <authorList>
            <person name="Chunag S.C."/>
            <person name="Dobhal S."/>
            <person name="Alvarez A."/>
            <person name="Arif M."/>
        </authorList>
    </citation>
    <scope>NUCLEOTIDE SEQUENCE [LARGE SCALE GENOMIC DNA]</scope>
    <source>
        <strain evidence="2 3">A5588</strain>
    </source>
</reference>
<feature type="region of interest" description="Disordered" evidence="1">
    <location>
        <begin position="34"/>
        <end position="73"/>
    </location>
</feature>
<evidence type="ECO:0000313" key="2">
    <source>
        <dbReference type="EMBL" id="WNH49670.1"/>
    </source>
</evidence>
<keyword evidence="3" id="KW-1185">Reference proteome</keyword>
<sequence>MNTLQTAARAMRNGLEEMAALLVGERAEDLRRDDTAAPGVGIPMPRRLPLRRALPRARKGMAPWQKVGAPRRS</sequence>
<gene>
    <name evidence="2" type="ORF">PDM28_04970</name>
</gene>
<evidence type="ECO:0000256" key="1">
    <source>
        <dbReference type="SAM" id="MobiDB-lite"/>
    </source>
</evidence>
<dbReference type="RefSeq" id="WP_311184005.1">
    <property type="nucleotide sequence ID" value="NZ_CP115543.1"/>
</dbReference>
<protein>
    <submittedName>
        <fullName evidence="2">Uncharacterized protein</fullName>
    </submittedName>
</protein>
<proteinExistence type="predicted"/>
<evidence type="ECO:0000313" key="3">
    <source>
        <dbReference type="Proteomes" id="UP001305421"/>
    </source>
</evidence>
<name>A0ABY9YGR9_9GAMM</name>